<keyword evidence="1" id="KW-0812">Transmembrane</keyword>
<evidence type="ECO:0000256" key="1">
    <source>
        <dbReference type="SAM" id="Phobius"/>
    </source>
</evidence>
<name>A0A177B6Q7_9BILA</name>
<accession>A0A177B6Q7</accession>
<sequence length="527" mass="60840">MDIYCILILFFHLNAVKPFQSNENKITKYFNSTRLNSKPISDSEYNNVTSLKTIKNNPHDENWKKSRKLIDIPPKKTKNNTAKDEKQKYGVFVKKQITQELSDSKDTPNDTSLIVLKELPKFYNKHDYPLGAQFTFVYVILYIVSILVNIVLIMLNAQSHNEFRCISNIFVYTNAIHLLLVDPLRIVYFQYDEWPLSNHICRFILAIHTLYPLLMACPITLFFLYLIYYNILPNAFFSAIVYCKSITIFVVCIVLNLILICPIYFSNIEFASNRKICLMSPHDDVKNTYMFILAVLTGFYAIIIFVISLYHFYRNSSAIYASILTGIWMVFNIYPFISDSLLGISTQLFTKYGIETWNVSQVISVNGTIKISNLTHQEHSVYLWIGCVYPIFIMLPLIIIFGKLSSVLPLFSNVERVANIHYAPKNLYDKNCSTHFKVINKPPKKKIILGSDDPNTRVLYAAKDGLYLFNPVKPKNLSPNVKYDISFSVKCDLVNSYKKTHPVEFTSKQTAKIPLHNISIFKSHPSI</sequence>
<feature type="transmembrane region" description="Helical" evidence="1">
    <location>
        <begin position="289"/>
        <end position="310"/>
    </location>
</feature>
<dbReference type="CDD" id="cd00637">
    <property type="entry name" value="7tm_classA_rhodopsin-like"/>
    <property type="match status" value="1"/>
</dbReference>
<feature type="transmembrane region" description="Helical" evidence="1">
    <location>
        <begin position="241"/>
        <end position="265"/>
    </location>
</feature>
<protein>
    <recommendedName>
        <fullName evidence="5">G-protein coupled receptors family 1 profile domain-containing protein</fullName>
    </recommendedName>
</protein>
<keyword evidence="1" id="KW-1133">Transmembrane helix</keyword>
<evidence type="ECO:0000313" key="4">
    <source>
        <dbReference type="Proteomes" id="UP000078046"/>
    </source>
</evidence>
<organism evidence="3 4">
    <name type="scientific">Intoshia linei</name>
    <dbReference type="NCBI Taxonomy" id="1819745"/>
    <lineage>
        <taxon>Eukaryota</taxon>
        <taxon>Metazoa</taxon>
        <taxon>Spiralia</taxon>
        <taxon>Lophotrochozoa</taxon>
        <taxon>Mesozoa</taxon>
        <taxon>Orthonectida</taxon>
        <taxon>Rhopaluridae</taxon>
        <taxon>Intoshia</taxon>
    </lineage>
</organism>
<evidence type="ECO:0000256" key="2">
    <source>
        <dbReference type="SAM" id="SignalP"/>
    </source>
</evidence>
<keyword evidence="1" id="KW-0472">Membrane</keyword>
<keyword evidence="2" id="KW-0732">Signal</keyword>
<comment type="caution">
    <text evidence="3">The sequence shown here is derived from an EMBL/GenBank/DDBJ whole genome shotgun (WGS) entry which is preliminary data.</text>
</comment>
<feature type="transmembrane region" description="Helical" evidence="1">
    <location>
        <begin position="169"/>
        <end position="191"/>
    </location>
</feature>
<feature type="transmembrane region" description="Helical" evidence="1">
    <location>
        <begin position="317"/>
        <end position="337"/>
    </location>
</feature>
<evidence type="ECO:0008006" key="5">
    <source>
        <dbReference type="Google" id="ProtNLM"/>
    </source>
</evidence>
<dbReference type="Proteomes" id="UP000078046">
    <property type="component" value="Unassembled WGS sequence"/>
</dbReference>
<keyword evidence="4" id="KW-1185">Reference proteome</keyword>
<dbReference type="AlphaFoldDB" id="A0A177B6Q7"/>
<feature type="signal peptide" evidence="2">
    <location>
        <begin position="1"/>
        <end position="18"/>
    </location>
</feature>
<feature type="chain" id="PRO_5008056864" description="G-protein coupled receptors family 1 profile domain-containing protein" evidence="2">
    <location>
        <begin position="19"/>
        <end position="527"/>
    </location>
</feature>
<proteinExistence type="predicted"/>
<reference evidence="3 4" key="1">
    <citation type="submission" date="2016-04" db="EMBL/GenBank/DDBJ databases">
        <title>The genome of Intoshia linei affirms orthonectids as highly simplified spiralians.</title>
        <authorList>
            <person name="Mikhailov K.V."/>
            <person name="Slusarev G.S."/>
            <person name="Nikitin M.A."/>
            <person name="Logacheva M.D."/>
            <person name="Penin A."/>
            <person name="Aleoshin V."/>
            <person name="Panchin Y.V."/>
        </authorList>
    </citation>
    <scope>NUCLEOTIDE SEQUENCE [LARGE SCALE GENOMIC DNA]</scope>
    <source>
        <strain evidence="3">Intl2013</strain>
        <tissue evidence="3">Whole animal</tissue>
    </source>
</reference>
<gene>
    <name evidence="3" type="ORF">A3Q56_02311</name>
</gene>
<feature type="transmembrane region" description="Helical" evidence="1">
    <location>
        <begin position="203"/>
        <end position="229"/>
    </location>
</feature>
<evidence type="ECO:0000313" key="3">
    <source>
        <dbReference type="EMBL" id="OAF69968.1"/>
    </source>
</evidence>
<feature type="transmembrane region" description="Helical" evidence="1">
    <location>
        <begin position="381"/>
        <end position="402"/>
    </location>
</feature>
<dbReference type="EMBL" id="LWCA01000206">
    <property type="protein sequence ID" value="OAF69968.1"/>
    <property type="molecule type" value="Genomic_DNA"/>
</dbReference>
<feature type="transmembrane region" description="Helical" evidence="1">
    <location>
        <begin position="136"/>
        <end position="157"/>
    </location>
</feature>